<dbReference type="SMART" id="SM00283">
    <property type="entry name" value="MA"/>
    <property type="match status" value="1"/>
</dbReference>
<dbReference type="PANTHER" id="PTHR43531">
    <property type="entry name" value="PROTEIN ICFG"/>
    <property type="match status" value="1"/>
</dbReference>
<feature type="domain" description="HAMP" evidence="6">
    <location>
        <begin position="163"/>
        <end position="209"/>
    </location>
</feature>
<dbReference type="GO" id="GO:0006935">
    <property type="term" value="P:chemotaxis"/>
    <property type="evidence" value="ECO:0007669"/>
    <property type="project" value="UniProtKB-KW"/>
</dbReference>
<reference evidence="7 8" key="1">
    <citation type="submission" date="2019-11" db="EMBL/GenBank/DDBJ databases">
        <title>Draft Whole-Genome sequence of the marine photosynthetic bacterium Rhodovulum strictum DSM 11289.</title>
        <authorList>
            <person name="Kyndt J.A."/>
            <person name="Meyer T.E."/>
        </authorList>
    </citation>
    <scope>NUCLEOTIDE SEQUENCE [LARGE SCALE GENOMIC DNA]</scope>
    <source>
        <strain evidence="7 8">DSM 11289</strain>
    </source>
</reference>
<dbReference type="PRINTS" id="PR00260">
    <property type="entry name" value="CHEMTRNSDUCR"/>
</dbReference>
<evidence type="ECO:0000256" key="3">
    <source>
        <dbReference type="PROSITE-ProRule" id="PRU00284"/>
    </source>
</evidence>
<dbReference type="Proteomes" id="UP000466730">
    <property type="component" value="Unassembled WGS sequence"/>
</dbReference>
<dbReference type="EMBL" id="WJPO01000004">
    <property type="protein sequence ID" value="MRH20170.1"/>
    <property type="molecule type" value="Genomic_DNA"/>
</dbReference>
<dbReference type="SUPFAM" id="SSF58104">
    <property type="entry name" value="Methyl-accepting chemotaxis protein (MCP) signaling domain"/>
    <property type="match status" value="1"/>
</dbReference>
<dbReference type="PROSITE" id="PS50111">
    <property type="entry name" value="CHEMOTAXIS_TRANSDUC_2"/>
    <property type="match status" value="1"/>
</dbReference>
<dbReference type="Gene3D" id="1.10.287.950">
    <property type="entry name" value="Methyl-accepting chemotaxis protein"/>
    <property type="match status" value="1"/>
</dbReference>
<keyword evidence="4" id="KW-0812">Transmembrane</keyword>
<keyword evidence="8" id="KW-1185">Reference proteome</keyword>
<comment type="caution">
    <text evidence="7">The sequence shown here is derived from an EMBL/GenBank/DDBJ whole genome shotgun (WGS) entry which is preliminary data.</text>
</comment>
<dbReference type="GO" id="GO:0004888">
    <property type="term" value="F:transmembrane signaling receptor activity"/>
    <property type="evidence" value="ECO:0007669"/>
    <property type="project" value="InterPro"/>
</dbReference>
<evidence type="ECO:0000313" key="7">
    <source>
        <dbReference type="EMBL" id="MRH20170.1"/>
    </source>
</evidence>
<keyword evidence="4" id="KW-1133">Transmembrane helix</keyword>
<dbReference type="GO" id="GO:0016020">
    <property type="term" value="C:membrane"/>
    <property type="evidence" value="ECO:0007669"/>
    <property type="project" value="InterPro"/>
</dbReference>
<protein>
    <submittedName>
        <fullName evidence="7">Methyl-accepting chemotaxis protein</fullName>
    </submittedName>
</protein>
<dbReference type="PROSITE" id="PS50885">
    <property type="entry name" value="HAMP"/>
    <property type="match status" value="1"/>
</dbReference>
<dbReference type="InterPro" id="IPR051310">
    <property type="entry name" value="MCP_chemotaxis"/>
</dbReference>
<gene>
    <name evidence="7" type="ORF">GH815_04115</name>
</gene>
<dbReference type="Pfam" id="PF00015">
    <property type="entry name" value="MCPsignal"/>
    <property type="match status" value="1"/>
</dbReference>
<keyword evidence="1" id="KW-0145">Chemotaxis</keyword>
<evidence type="ECO:0000313" key="8">
    <source>
        <dbReference type="Proteomes" id="UP000466730"/>
    </source>
</evidence>
<evidence type="ECO:0000259" key="5">
    <source>
        <dbReference type="PROSITE" id="PS50111"/>
    </source>
</evidence>
<feature type="domain" description="Methyl-accepting transducer" evidence="5">
    <location>
        <begin position="214"/>
        <end position="443"/>
    </location>
</feature>
<evidence type="ECO:0000256" key="4">
    <source>
        <dbReference type="SAM" id="Phobius"/>
    </source>
</evidence>
<comment type="similarity">
    <text evidence="2">Belongs to the methyl-accepting chemotaxis (MCP) protein family.</text>
</comment>
<sequence>MAVLFAGAGIIARRTGSARRREVIAVGLIGLSALFTAALAGHGWQIDSHMMFFAVLAIISTMRSVPALILACAVTAVHHLSLSFVMPALVYPSADLVANLGRTALHGGIVVIEGAILTISMLQAQRQRAALIEERHESQALAQEAQTARRDAERAGADTETVVETLSEALARMAAGDLRCTIATPLPAAHEALREDFNTAVAMLSESLGGAAAAAADVHHGASAIAAAAGNVSARVESQAHDVTEVARALKILATSLAETADGVQEVSDGAATASRSAADAAAIVRDAIGAMALIEKSSAEISSIIQLIDDISFQTNLLALNAGVEAARAGEAGKGFAVVASEVRALAQSTGNAARDIKTLIQTSADHVASGAGLVARAGGALDGIGAEIDQASLRVTAITRSARAQSDALSEMNGAVSRIDESLQTNAALAEEMSAMGARMARGAGELDDALAGFVLQDMAGRKVTLAMRSVA</sequence>
<keyword evidence="4" id="KW-0472">Membrane</keyword>
<dbReference type="InterPro" id="IPR003660">
    <property type="entry name" value="HAMP_dom"/>
</dbReference>
<dbReference type="InterPro" id="IPR004090">
    <property type="entry name" value="Chemotax_Me-accpt_rcpt"/>
</dbReference>
<name>A0A844B347_9RHOB</name>
<dbReference type="GO" id="GO:0007165">
    <property type="term" value="P:signal transduction"/>
    <property type="evidence" value="ECO:0007669"/>
    <property type="project" value="UniProtKB-KW"/>
</dbReference>
<organism evidence="7 8">
    <name type="scientific">Rhodovulum strictum</name>
    <dbReference type="NCBI Taxonomy" id="58314"/>
    <lineage>
        <taxon>Bacteria</taxon>
        <taxon>Pseudomonadati</taxon>
        <taxon>Pseudomonadota</taxon>
        <taxon>Alphaproteobacteria</taxon>
        <taxon>Rhodobacterales</taxon>
        <taxon>Paracoccaceae</taxon>
        <taxon>Rhodovulum</taxon>
    </lineage>
</organism>
<evidence type="ECO:0000259" key="6">
    <source>
        <dbReference type="PROSITE" id="PS50885"/>
    </source>
</evidence>
<accession>A0A844B347</accession>
<evidence type="ECO:0000256" key="2">
    <source>
        <dbReference type="ARBA" id="ARBA00029447"/>
    </source>
</evidence>
<keyword evidence="3" id="KW-0807">Transducer</keyword>
<dbReference type="InterPro" id="IPR004089">
    <property type="entry name" value="MCPsignal_dom"/>
</dbReference>
<feature type="transmembrane region" description="Helical" evidence="4">
    <location>
        <begin position="104"/>
        <end position="122"/>
    </location>
</feature>
<feature type="transmembrane region" description="Helical" evidence="4">
    <location>
        <begin position="23"/>
        <end position="44"/>
    </location>
</feature>
<evidence type="ECO:0000256" key="1">
    <source>
        <dbReference type="ARBA" id="ARBA00022500"/>
    </source>
</evidence>
<dbReference type="PANTHER" id="PTHR43531:SF11">
    <property type="entry name" value="METHYL-ACCEPTING CHEMOTAXIS PROTEIN 3"/>
    <property type="match status" value="1"/>
</dbReference>
<proteinExistence type="inferred from homology"/>
<dbReference type="AlphaFoldDB" id="A0A844B347"/>